<dbReference type="InterPro" id="IPR007741">
    <property type="entry name" value="Ribosomal_mL43/mS25/NADH_DH"/>
</dbReference>
<dbReference type="InterPro" id="IPR036249">
    <property type="entry name" value="Thioredoxin-like_sf"/>
</dbReference>
<evidence type="ECO:0000256" key="1">
    <source>
        <dbReference type="ARBA" id="ARBA00004173"/>
    </source>
</evidence>
<dbReference type="PANTHER" id="PTHR13274">
    <property type="entry name" value="MITOCHONDRIAL RIBOSOMAL PROTEIN S25"/>
    <property type="match status" value="1"/>
</dbReference>
<dbReference type="GO" id="GO:1990904">
    <property type="term" value="C:ribonucleoprotein complex"/>
    <property type="evidence" value="ECO:0007669"/>
    <property type="project" value="UniProtKB-KW"/>
</dbReference>
<dbReference type="GO" id="GO:0005739">
    <property type="term" value="C:mitochondrion"/>
    <property type="evidence" value="ECO:0007669"/>
    <property type="project" value="UniProtKB-SubCell"/>
</dbReference>
<organism evidence="6 7">
    <name type="scientific">Piedraia hortae CBS 480.64</name>
    <dbReference type="NCBI Taxonomy" id="1314780"/>
    <lineage>
        <taxon>Eukaryota</taxon>
        <taxon>Fungi</taxon>
        <taxon>Dikarya</taxon>
        <taxon>Ascomycota</taxon>
        <taxon>Pezizomycotina</taxon>
        <taxon>Dothideomycetes</taxon>
        <taxon>Dothideomycetidae</taxon>
        <taxon>Capnodiales</taxon>
        <taxon>Piedraiaceae</taxon>
        <taxon>Piedraia</taxon>
    </lineage>
</organism>
<dbReference type="EMBL" id="MU006012">
    <property type="protein sequence ID" value="KAF2858328.1"/>
    <property type="molecule type" value="Genomic_DNA"/>
</dbReference>
<feature type="domain" description="Ribosomal protein/NADH dehydrogenase" evidence="5">
    <location>
        <begin position="34"/>
        <end position="110"/>
    </location>
</feature>
<accession>A0A6A7BV12</accession>
<keyword evidence="3" id="KW-0496">Mitochondrion</keyword>
<keyword evidence="4" id="KW-0687">Ribonucleoprotein</keyword>
<sequence>MRKLAGRLLDLRLGSGAVVLPKDVQRIHLRFAPRIEGGHMGPRKFWRQELRRLKYHNPGVAMTVDRTAVNGQDDAMLSIHWDEEKVDTIRMTGLNNKEIMGEVMKRVPSAFEVEATEEDKAEMRNIEQLAADAERVRAKSSAHKALLKREKELSV</sequence>
<evidence type="ECO:0000256" key="3">
    <source>
        <dbReference type="ARBA" id="ARBA00023128"/>
    </source>
</evidence>
<dbReference type="SMART" id="SM00916">
    <property type="entry name" value="L51_S25_CI-B8"/>
    <property type="match status" value="1"/>
</dbReference>
<dbReference type="OrthoDB" id="1696305at2759"/>
<gene>
    <name evidence="6" type="ORF">K470DRAFT_259919</name>
</gene>
<keyword evidence="2" id="KW-0689">Ribosomal protein</keyword>
<dbReference type="PANTHER" id="PTHR13274:SF2">
    <property type="entry name" value="SMALL RIBOSOMAL SUBUNIT PROTEIN MS25"/>
    <property type="match status" value="1"/>
</dbReference>
<dbReference type="InterPro" id="IPR040049">
    <property type="entry name" value="Ribosomal_mS25/mL61"/>
</dbReference>
<dbReference type="GO" id="GO:0005840">
    <property type="term" value="C:ribosome"/>
    <property type="evidence" value="ECO:0007669"/>
    <property type="project" value="UniProtKB-KW"/>
</dbReference>
<name>A0A6A7BV12_9PEZI</name>
<dbReference type="Proteomes" id="UP000799421">
    <property type="component" value="Unassembled WGS sequence"/>
</dbReference>
<reference evidence="6" key="1">
    <citation type="journal article" date="2020" name="Stud. Mycol.">
        <title>101 Dothideomycetes genomes: a test case for predicting lifestyles and emergence of pathogens.</title>
        <authorList>
            <person name="Haridas S."/>
            <person name="Albert R."/>
            <person name="Binder M."/>
            <person name="Bloem J."/>
            <person name="Labutti K."/>
            <person name="Salamov A."/>
            <person name="Andreopoulos B."/>
            <person name="Baker S."/>
            <person name="Barry K."/>
            <person name="Bills G."/>
            <person name="Bluhm B."/>
            <person name="Cannon C."/>
            <person name="Castanera R."/>
            <person name="Culley D."/>
            <person name="Daum C."/>
            <person name="Ezra D."/>
            <person name="Gonzalez J."/>
            <person name="Henrissat B."/>
            <person name="Kuo A."/>
            <person name="Liang C."/>
            <person name="Lipzen A."/>
            <person name="Lutzoni F."/>
            <person name="Magnuson J."/>
            <person name="Mondo S."/>
            <person name="Nolan M."/>
            <person name="Ohm R."/>
            <person name="Pangilinan J."/>
            <person name="Park H.-J."/>
            <person name="Ramirez L."/>
            <person name="Alfaro M."/>
            <person name="Sun H."/>
            <person name="Tritt A."/>
            <person name="Yoshinaga Y."/>
            <person name="Zwiers L.-H."/>
            <person name="Turgeon B."/>
            <person name="Goodwin S."/>
            <person name="Spatafora J."/>
            <person name="Crous P."/>
            <person name="Grigoriev I."/>
        </authorList>
    </citation>
    <scope>NUCLEOTIDE SEQUENCE</scope>
    <source>
        <strain evidence="6">CBS 480.64</strain>
    </source>
</reference>
<dbReference type="AlphaFoldDB" id="A0A6A7BV12"/>
<proteinExistence type="predicted"/>
<evidence type="ECO:0000313" key="7">
    <source>
        <dbReference type="Proteomes" id="UP000799421"/>
    </source>
</evidence>
<evidence type="ECO:0000259" key="5">
    <source>
        <dbReference type="SMART" id="SM00916"/>
    </source>
</evidence>
<keyword evidence="7" id="KW-1185">Reference proteome</keyword>
<dbReference type="GO" id="GO:0003735">
    <property type="term" value="F:structural constituent of ribosome"/>
    <property type="evidence" value="ECO:0007669"/>
    <property type="project" value="InterPro"/>
</dbReference>
<comment type="subcellular location">
    <subcellularLocation>
        <location evidence="1">Mitochondrion</location>
    </subcellularLocation>
</comment>
<evidence type="ECO:0000313" key="6">
    <source>
        <dbReference type="EMBL" id="KAF2858328.1"/>
    </source>
</evidence>
<protein>
    <recommendedName>
        <fullName evidence="5">Ribosomal protein/NADH dehydrogenase domain-containing protein</fullName>
    </recommendedName>
</protein>
<evidence type="ECO:0000256" key="4">
    <source>
        <dbReference type="ARBA" id="ARBA00023274"/>
    </source>
</evidence>
<dbReference type="SUPFAM" id="SSF52833">
    <property type="entry name" value="Thioredoxin-like"/>
    <property type="match status" value="1"/>
</dbReference>
<dbReference type="Pfam" id="PF05047">
    <property type="entry name" value="L51_S25_CI-B8"/>
    <property type="match status" value="1"/>
</dbReference>
<evidence type="ECO:0000256" key="2">
    <source>
        <dbReference type="ARBA" id="ARBA00022980"/>
    </source>
</evidence>